<dbReference type="PANTHER" id="PTHR30543:SF21">
    <property type="entry name" value="NAD(P)H-DEPENDENT FMN REDUCTASE LOT6"/>
    <property type="match status" value="1"/>
</dbReference>
<dbReference type="InterPro" id="IPR050712">
    <property type="entry name" value="NAD(P)H-dep_reductase"/>
</dbReference>
<evidence type="ECO:0000259" key="1">
    <source>
        <dbReference type="Pfam" id="PF03358"/>
    </source>
</evidence>
<proteinExistence type="predicted"/>
<evidence type="ECO:0000313" key="3">
    <source>
        <dbReference type="Proteomes" id="UP000484076"/>
    </source>
</evidence>
<dbReference type="InterPro" id="IPR029039">
    <property type="entry name" value="Flavoprotein-like_sf"/>
</dbReference>
<dbReference type="EMBL" id="WHUT02000015">
    <property type="protein sequence ID" value="NUB46468.1"/>
    <property type="molecule type" value="Genomic_DNA"/>
</dbReference>
<accession>A0A8X8H2N0</accession>
<dbReference type="InterPro" id="IPR005025">
    <property type="entry name" value="FMN_Rdtase-like_dom"/>
</dbReference>
<dbReference type="Pfam" id="PF03358">
    <property type="entry name" value="FMN_red"/>
    <property type="match status" value="1"/>
</dbReference>
<sequence length="205" mass="22018">MVDAFGLEARQRVVEDFVRSQPKLVAIPGSIRTYSANLAVLRTLADHCSARVSVDIFGLHHIPPYNADLDTDTPPGAVESLRAAIEQSDGLIICSPEYNYGIPGVLKNALDWASRPAYNSSLKGKPALIMTASTGQFGGARAQSPIRECLSATLCRVVIRPQIAIPRIDKKIAGGRLTDPFTLSQIDEAIEDLIKEVKLGKGAAP</sequence>
<dbReference type="Gene3D" id="3.40.50.360">
    <property type="match status" value="1"/>
</dbReference>
<gene>
    <name evidence="2" type="ORF">GEU84_018910</name>
</gene>
<dbReference type="PANTHER" id="PTHR30543">
    <property type="entry name" value="CHROMATE REDUCTASE"/>
    <property type="match status" value="1"/>
</dbReference>
<dbReference type="GO" id="GO:0016491">
    <property type="term" value="F:oxidoreductase activity"/>
    <property type="evidence" value="ECO:0007669"/>
    <property type="project" value="InterPro"/>
</dbReference>
<dbReference type="AlphaFoldDB" id="A0A8X8H2N0"/>
<organism evidence="2 3">
    <name type="scientific">Fertoeibacter niger</name>
    <dbReference type="NCBI Taxonomy" id="2656921"/>
    <lineage>
        <taxon>Bacteria</taxon>
        <taxon>Pseudomonadati</taxon>
        <taxon>Pseudomonadota</taxon>
        <taxon>Alphaproteobacteria</taxon>
        <taxon>Rhodobacterales</taxon>
        <taxon>Paracoccaceae</taxon>
        <taxon>Fertoeibacter</taxon>
    </lineage>
</organism>
<dbReference type="RefSeq" id="WP_152828568.1">
    <property type="nucleotide sequence ID" value="NZ_WHUT02000015.1"/>
</dbReference>
<dbReference type="Proteomes" id="UP000484076">
    <property type="component" value="Unassembled WGS sequence"/>
</dbReference>
<feature type="domain" description="NADPH-dependent FMN reductase-like" evidence="1">
    <location>
        <begin position="22"/>
        <end position="167"/>
    </location>
</feature>
<dbReference type="GO" id="GO:0010181">
    <property type="term" value="F:FMN binding"/>
    <property type="evidence" value="ECO:0007669"/>
    <property type="project" value="TreeGrafter"/>
</dbReference>
<dbReference type="SUPFAM" id="SSF52218">
    <property type="entry name" value="Flavoproteins"/>
    <property type="match status" value="1"/>
</dbReference>
<dbReference type="GO" id="GO:0005829">
    <property type="term" value="C:cytosol"/>
    <property type="evidence" value="ECO:0007669"/>
    <property type="project" value="TreeGrafter"/>
</dbReference>
<reference evidence="2" key="1">
    <citation type="submission" date="2020-05" db="EMBL/GenBank/DDBJ databases">
        <title>Fertoebacter nigrum gen. nov., sp. nov., a new member of the family Rhodobacteraceae.</title>
        <authorList>
            <person name="Szuroczki S."/>
            <person name="Abbaszade G."/>
            <person name="Buni D."/>
            <person name="Schumann P."/>
            <person name="Toth E."/>
        </authorList>
    </citation>
    <scope>NUCLEOTIDE SEQUENCE</scope>
    <source>
        <strain evidence="2">RG-N-1a</strain>
    </source>
</reference>
<comment type="caution">
    <text evidence="2">The sequence shown here is derived from an EMBL/GenBank/DDBJ whole genome shotgun (WGS) entry which is preliminary data.</text>
</comment>
<keyword evidence="3" id="KW-1185">Reference proteome</keyword>
<evidence type="ECO:0000313" key="2">
    <source>
        <dbReference type="EMBL" id="NUB46468.1"/>
    </source>
</evidence>
<protein>
    <submittedName>
        <fullName evidence="2">NAD(P)H-dependent oxidoreductase</fullName>
    </submittedName>
</protein>
<name>A0A8X8H2N0_9RHOB</name>